<evidence type="ECO:0000256" key="1">
    <source>
        <dbReference type="ARBA" id="ARBA00023125"/>
    </source>
</evidence>
<protein>
    <submittedName>
        <fullName evidence="3">Response regulator transcription factor</fullName>
    </submittedName>
</protein>
<dbReference type="RefSeq" id="WP_186917605.1">
    <property type="nucleotide sequence ID" value="NZ_JACOFZ010000009.1"/>
</dbReference>
<name>A0A923HP57_9BURK</name>
<accession>A0A923HP57</accession>
<feature type="domain" description="HTH luxR-type" evidence="2">
    <location>
        <begin position="142"/>
        <end position="206"/>
    </location>
</feature>
<dbReference type="Proteomes" id="UP000627446">
    <property type="component" value="Unassembled WGS sequence"/>
</dbReference>
<dbReference type="PANTHER" id="PTHR43214">
    <property type="entry name" value="TWO-COMPONENT RESPONSE REGULATOR"/>
    <property type="match status" value="1"/>
</dbReference>
<dbReference type="GO" id="GO:0003677">
    <property type="term" value="F:DNA binding"/>
    <property type="evidence" value="ECO:0007669"/>
    <property type="project" value="UniProtKB-KW"/>
</dbReference>
<keyword evidence="1" id="KW-0238">DNA-binding</keyword>
<sequence length="206" mass="22759">MAVKEISSYFYSRGQRVPQGLEEIDPSIVSIGPDFQLHDAEFSGLVWFHLTAGSTIAAQTEKLRAGWPKAKLVMMSDLPNDLEALAAFSILAKAYCNTHAAPEVLRNVSGVVSQGGIWIGESIMSRLLAQQIPHVQIEQQVSARWDDVLTLREKEVAILVADGMQNRQIAEQMAITERTVKAHIGSILEKLQLKSRLQLALLVKES</sequence>
<gene>
    <name evidence="3" type="ORF">H8K36_16420</name>
</gene>
<keyword evidence="4" id="KW-1185">Reference proteome</keyword>
<dbReference type="SMART" id="SM00421">
    <property type="entry name" value="HTH_LUXR"/>
    <property type="match status" value="1"/>
</dbReference>
<proteinExistence type="predicted"/>
<dbReference type="PROSITE" id="PS50043">
    <property type="entry name" value="HTH_LUXR_2"/>
    <property type="match status" value="1"/>
</dbReference>
<organism evidence="3 4">
    <name type="scientific">Undibacterium nitidum</name>
    <dbReference type="NCBI Taxonomy" id="2762298"/>
    <lineage>
        <taxon>Bacteria</taxon>
        <taxon>Pseudomonadati</taxon>
        <taxon>Pseudomonadota</taxon>
        <taxon>Betaproteobacteria</taxon>
        <taxon>Burkholderiales</taxon>
        <taxon>Oxalobacteraceae</taxon>
        <taxon>Undibacterium</taxon>
    </lineage>
</organism>
<dbReference type="InterPro" id="IPR039420">
    <property type="entry name" value="WalR-like"/>
</dbReference>
<reference evidence="3" key="1">
    <citation type="submission" date="2020-08" db="EMBL/GenBank/DDBJ databases">
        <title>Novel species isolated from subtropical streams in China.</title>
        <authorList>
            <person name="Lu H."/>
        </authorList>
    </citation>
    <scope>NUCLEOTIDE SEQUENCE</scope>
    <source>
        <strain evidence="3">LX22W</strain>
    </source>
</reference>
<dbReference type="Pfam" id="PF00196">
    <property type="entry name" value="GerE"/>
    <property type="match status" value="1"/>
</dbReference>
<dbReference type="SUPFAM" id="SSF46894">
    <property type="entry name" value="C-terminal effector domain of the bipartite response regulators"/>
    <property type="match status" value="1"/>
</dbReference>
<dbReference type="CDD" id="cd06170">
    <property type="entry name" value="LuxR_C_like"/>
    <property type="match status" value="1"/>
</dbReference>
<dbReference type="PROSITE" id="PS00622">
    <property type="entry name" value="HTH_LUXR_1"/>
    <property type="match status" value="1"/>
</dbReference>
<dbReference type="EMBL" id="JACOFZ010000009">
    <property type="protein sequence ID" value="MBC3882979.1"/>
    <property type="molecule type" value="Genomic_DNA"/>
</dbReference>
<evidence type="ECO:0000259" key="2">
    <source>
        <dbReference type="PROSITE" id="PS50043"/>
    </source>
</evidence>
<evidence type="ECO:0000313" key="3">
    <source>
        <dbReference type="EMBL" id="MBC3882979.1"/>
    </source>
</evidence>
<dbReference type="GO" id="GO:0006355">
    <property type="term" value="P:regulation of DNA-templated transcription"/>
    <property type="evidence" value="ECO:0007669"/>
    <property type="project" value="InterPro"/>
</dbReference>
<dbReference type="InterPro" id="IPR016032">
    <property type="entry name" value="Sig_transdc_resp-reg_C-effctor"/>
</dbReference>
<dbReference type="InterPro" id="IPR000792">
    <property type="entry name" value="Tscrpt_reg_LuxR_C"/>
</dbReference>
<evidence type="ECO:0000313" key="4">
    <source>
        <dbReference type="Proteomes" id="UP000627446"/>
    </source>
</evidence>
<dbReference type="Gene3D" id="3.40.50.2300">
    <property type="match status" value="1"/>
</dbReference>
<comment type="caution">
    <text evidence="3">The sequence shown here is derived from an EMBL/GenBank/DDBJ whole genome shotgun (WGS) entry which is preliminary data.</text>
</comment>
<dbReference type="PRINTS" id="PR00038">
    <property type="entry name" value="HTHLUXR"/>
</dbReference>
<dbReference type="PANTHER" id="PTHR43214:SF37">
    <property type="entry name" value="TRANSCRIPTIONAL REGULATORY PROTEIN YDFI"/>
    <property type="match status" value="1"/>
</dbReference>
<dbReference type="AlphaFoldDB" id="A0A923HP57"/>